<protein>
    <submittedName>
        <fullName evidence="1">Uncharacterized protein</fullName>
    </submittedName>
</protein>
<organism evidence="1 2">
    <name type="scientific">Pholiota conissans</name>
    <dbReference type="NCBI Taxonomy" id="109636"/>
    <lineage>
        <taxon>Eukaryota</taxon>
        <taxon>Fungi</taxon>
        <taxon>Dikarya</taxon>
        <taxon>Basidiomycota</taxon>
        <taxon>Agaricomycotina</taxon>
        <taxon>Agaricomycetes</taxon>
        <taxon>Agaricomycetidae</taxon>
        <taxon>Agaricales</taxon>
        <taxon>Agaricineae</taxon>
        <taxon>Strophariaceae</taxon>
        <taxon>Pholiota</taxon>
    </lineage>
</organism>
<comment type="caution">
    <text evidence="1">The sequence shown here is derived from an EMBL/GenBank/DDBJ whole genome shotgun (WGS) entry which is preliminary data.</text>
</comment>
<dbReference type="EMBL" id="MU155398">
    <property type="protein sequence ID" value="KAF9474076.1"/>
    <property type="molecule type" value="Genomic_DNA"/>
</dbReference>
<dbReference type="OrthoDB" id="3034467at2759"/>
<reference evidence="1" key="1">
    <citation type="submission" date="2020-11" db="EMBL/GenBank/DDBJ databases">
        <authorList>
            <consortium name="DOE Joint Genome Institute"/>
            <person name="Ahrendt S."/>
            <person name="Riley R."/>
            <person name="Andreopoulos W."/>
            <person name="Labutti K."/>
            <person name="Pangilinan J."/>
            <person name="Ruiz-Duenas F.J."/>
            <person name="Barrasa J.M."/>
            <person name="Sanchez-Garcia M."/>
            <person name="Camarero S."/>
            <person name="Miyauchi S."/>
            <person name="Serrano A."/>
            <person name="Linde D."/>
            <person name="Babiker R."/>
            <person name="Drula E."/>
            <person name="Ayuso-Fernandez I."/>
            <person name="Pacheco R."/>
            <person name="Padilla G."/>
            <person name="Ferreira P."/>
            <person name="Barriuso J."/>
            <person name="Kellner H."/>
            <person name="Castanera R."/>
            <person name="Alfaro M."/>
            <person name="Ramirez L."/>
            <person name="Pisabarro A.G."/>
            <person name="Kuo A."/>
            <person name="Tritt A."/>
            <person name="Lipzen A."/>
            <person name="He G."/>
            <person name="Yan M."/>
            <person name="Ng V."/>
            <person name="Cullen D."/>
            <person name="Martin F."/>
            <person name="Rosso M.-N."/>
            <person name="Henrissat B."/>
            <person name="Hibbett D."/>
            <person name="Martinez A.T."/>
            <person name="Grigoriev I.V."/>
        </authorList>
    </citation>
    <scope>NUCLEOTIDE SEQUENCE</scope>
    <source>
        <strain evidence="1">CIRM-BRFM 674</strain>
    </source>
</reference>
<name>A0A9P5YUD6_9AGAR</name>
<dbReference type="AlphaFoldDB" id="A0A9P5YUD6"/>
<dbReference type="Proteomes" id="UP000807469">
    <property type="component" value="Unassembled WGS sequence"/>
</dbReference>
<evidence type="ECO:0000313" key="2">
    <source>
        <dbReference type="Proteomes" id="UP000807469"/>
    </source>
</evidence>
<gene>
    <name evidence="1" type="ORF">BDN70DRAFT_885231</name>
</gene>
<sequence length="280" mass="32007">MSSLYPPFYPEVLLVEHHDEDLYWLQIKEGEEKGFHDSVAPRKYKIRDYQGQTPQFQAVVTQKNQVGEPHPPFSTVTIYSYELLEAVDTKILSYPDVRRLILLSPDRTHWIHLGDIVDSLTFILDHFSTLRSLVIPIELFGNGLSIPLALENSHPRLIQLELVPPAMKLRPSTRAILGLGFTFVLGLTKLQTRLQKLIIPASFLSPEILRFLGNMEHLQHLKIKSMGGNGGDHFVEMISEYGISSEHAFHALRTLDVGVEHIHPSKLHILRRRFPGIQYL</sequence>
<evidence type="ECO:0000313" key="1">
    <source>
        <dbReference type="EMBL" id="KAF9474076.1"/>
    </source>
</evidence>
<accession>A0A9P5YUD6</accession>
<keyword evidence="2" id="KW-1185">Reference proteome</keyword>
<proteinExistence type="predicted"/>